<organism evidence="1">
    <name type="scientific">Synechococcus elongatus (strain ATCC 33912 / PCC 7942 / FACHB-805)</name>
    <name type="common">Anacystis nidulans R2</name>
    <dbReference type="NCBI Taxonomy" id="1140"/>
    <lineage>
        <taxon>Bacteria</taxon>
        <taxon>Bacillati</taxon>
        <taxon>Cyanobacteriota</taxon>
        <taxon>Cyanophyceae</taxon>
        <taxon>Synechococcales</taxon>
        <taxon>Synechococcaceae</taxon>
        <taxon>Synechococcus</taxon>
    </lineage>
</organism>
<proteinExistence type="predicted"/>
<name>P72545_SYNE7</name>
<accession>P72545</accession>
<protein>
    <submittedName>
        <fullName evidence="1">Uncharacterized protein dc12</fullName>
    </submittedName>
</protein>
<sequence length="131" mass="14351">MLLLIGQMLQHIVVNHHPALASGGSGEFLLQPVELRAIDSPPMQLMARFIKSDRIQRKQIEIRCDRAAIVGAIAREAKVLIELDKLGHTGAIAIARCGGHIVVARHHIDRIGQLAQLLQQPLMVFPLPVLG</sequence>
<evidence type="ECO:0000313" key="1">
    <source>
        <dbReference type="EMBL" id="AAB08475.1"/>
    </source>
</evidence>
<gene>
    <name evidence="1" type="primary">dc12</name>
</gene>
<reference evidence="1" key="1">
    <citation type="journal article" date="1998" name="FEBS Lett.">
        <title>A putative HCO3- transporter in the cyanobacterium Synechococcus sp. strain PCC 7942.</title>
        <authorList>
            <person name="Bonfil D.J."/>
            <person name="Ronen-Tarazi M."/>
            <person name="Sultemeyer D."/>
            <person name="Lieman-Hurwitz J."/>
            <person name="Schatz D."/>
            <person name="Kaplan A."/>
        </authorList>
    </citation>
    <scope>NUCLEOTIDE SEQUENCE</scope>
    <source>
        <strain evidence="1">PCC 7942</strain>
    </source>
</reference>
<dbReference type="EMBL" id="U62616">
    <property type="protein sequence ID" value="AAB08475.1"/>
    <property type="molecule type" value="Genomic_DNA"/>
</dbReference>
<dbReference type="AlphaFoldDB" id="P72545"/>